<dbReference type="STRING" id="84698.SAMN04488528_100224"/>
<dbReference type="RefSeq" id="WP_090038055.1">
    <property type="nucleotide sequence ID" value="NZ_FOKI01000002.1"/>
</dbReference>
<evidence type="ECO:0000256" key="1">
    <source>
        <dbReference type="ARBA" id="ARBA00004651"/>
    </source>
</evidence>
<keyword evidence="11" id="KW-1185">Reference proteome</keyword>
<dbReference type="AlphaFoldDB" id="A0A1I0VEK4"/>
<dbReference type="GO" id="GO:0006935">
    <property type="term" value="P:chemotaxis"/>
    <property type="evidence" value="ECO:0007669"/>
    <property type="project" value="InterPro"/>
</dbReference>
<dbReference type="InterPro" id="IPR047055">
    <property type="entry name" value="MotA-like"/>
</dbReference>
<keyword evidence="3" id="KW-0813">Transport</keyword>
<dbReference type="InterPro" id="IPR002898">
    <property type="entry name" value="MotA_ExbB_proton_chnl"/>
</dbReference>
<dbReference type="PANTHER" id="PTHR30433">
    <property type="entry name" value="CHEMOTAXIS PROTEIN MOTA"/>
    <property type="match status" value="1"/>
</dbReference>
<evidence type="ECO:0000259" key="9">
    <source>
        <dbReference type="Pfam" id="PF01618"/>
    </source>
</evidence>
<evidence type="ECO:0000313" key="10">
    <source>
        <dbReference type="EMBL" id="SFA74795.1"/>
    </source>
</evidence>
<feature type="transmembrane region" description="Helical" evidence="8">
    <location>
        <begin position="150"/>
        <end position="168"/>
    </location>
</feature>
<dbReference type="EMBL" id="FOKI01000002">
    <property type="protein sequence ID" value="SFA74795.1"/>
    <property type="molecule type" value="Genomic_DNA"/>
</dbReference>
<keyword evidence="7 8" id="KW-0472">Membrane</keyword>
<dbReference type="PROSITE" id="PS01307">
    <property type="entry name" value="MOTA"/>
    <property type="match status" value="1"/>
</dbReference>
<sequence length="269" mass="29130">MKKLDIATTVGLVAGVAVVIGGILTGGTLKSFIDIGSVLITILGSFAAVMINFPMKEFKNIGKVIVQCFLEINVSKSDLISKFSQLSRKARREGLLSLEDEISQIEDEFFKKGLQMVIDGVEPENIREILELEISEMENRHDVGSGMIKAWGGYAPGFGMIGTLIGLINMLVDMDDQSKIASGMAVALITTFYGAFLANLVLNPMGEKLKVKSEKELAIKDMIVEGVLSIQSGVNPRIVEEKLVCYLAPGEKKAHYKSLGKEEGVSIDG</sequence>
<comment type="subcellular location">
    <subcellularLocation>
        <location evidence="1">Cell membrane</location>
        <topology evidence="1">Multi-pass membrane protein</topology>
    </subcellularLocation>
</comment>
<dbReference type="Pfam" id="PF01618">
    <property type="entry name" value="MotA_ExbB"/>
    <property type="match status" value="1"/>
</dbReference>
<accession>A0A1I0VEK4</accession>
<feature type="transmembrane region" description="Helical" evidence="8">
    <location>
        <begin position="7"/>
        <end position="29"/>
    </location>
</feature>
<feature type="domain" description="MotA/TolQ/ExbB proton channel" evidence="9">
    <location>
        <begin position="103"/>
        <end position="219"/>
    </location>
</feature>
<evidence type="ECO:0000256" key="5">
    <source>
        <dbReference type="ARBA" id="ARBA00022692"/>
    </source>
</evidence>
<feature type="transmembrane region" description="Helical" evidence="8">
    <location>
        <begin position="35"/>
        <end position="53"/>
    </location>
</feature>
<dbReference type="InterPro" id="IPR000540">
    <property type="entry name" value="Flag_MotA_CS"/>
</dbReference>
<evidence type="ECO:0000313" key="11">
    <source>
        <dbReference type="Proteomes" id="UP000198619"/>
    </source>
</evidence>
<keyword evidence="6 8" id="KW-1133">Transmembrane helix</keyword>
<dbReference type="PANTHER" id="PTHR30433:SF2">
    <property type="entry name" value="MOTILITY PROTEIN A"/>
    <property type="match status" value="1"/>
</dbReference>
<protein>
    <submittedName>
        <fullName evidence="10">Chemotaxis protein MotA</fullName>
    </submittedName>
</protein>
<dbReference type="GO" id="GO:0005886">
    <property type="term" value="C:plasma membrane"/>
    <property type="evidence" value="ECO:0007669"/>
    <property type="project" value="UniProtKB-SubCell"/>
</dbReference>
<gene>
    <name evidence="10" type="ORF">SAMN04488528_100224</name>
</gene>
<name>A0A1I0VEK4_9CLOT</name>
<evidence type="ECO:0000256" key="8">
    <source>
        <dbReference type="SAM" id="Phobius"/>
    </source>
</evidence>
<evidence type="ECO:0000256" key="3">
    <source>
        <dbReference type="ARBA" id="ARBA00022448"/>
    </source>
</evidence>
<evidence type="ECO:0000256" key="2">
    <source>
        <dbReference type="ARBA" id="ARBA00008038"/>
    </source>
</evidence>
<evidence type="ECO:0000256" key="7">
    <source>
        <dbReference type="ARBA" id="ARBA00023136"/>
    </source>
</evidence>
<comment type="similarity">
    <text evidence="2">Belongs to the MotA family.</text>
</comment>
<keyword evidence="5 8" id="KW-0812">Transmembrane</keyword>
<dbReference type="OrthoDB" id="9806929at2"/>
<proteinExistence type="inferred from homology"/>
<dbReference type="GO" id="GO:0071978">
    <property type="term" value="P:bacterial-type flagellum-dependent swarming motility"/>
    <property type="evidence" value="ECO:0007669"/>
    <property type="project" value="InterPro"/>
</dbReference>
<dbReference type="Proteomes" id="UP000198619">
    <property type="component" value="Unassembled WGS sequence"/>
</dbReference>
<organism evidence="10 11">
    <name type="scientific">Clostridium frigidicarnis</name>
    <dbReference type="NCBI Taxonomy" id="84698"/>
    <lineage>
        <taxon>Bacteria</taxon>
        <taxon>Bacillati</taxon>
        <taxon>Bacillota</taxon>
        <taxon>Clostridia</taxon>
        <taxon>Eubacteriales</taxon>
        <taxon>Clostridiaceae</taxon>
        <taxon>Clostridium</taxon>
    </lineage>
</organism>
<evidence type="ECO:0000256" key="6">
    <source>
        <dbReference type="ARBA" id="ARBA00022989"/>
    </source>
</evidence>
<keyword evidence="4" id="KW-1003">Cell membrane</keyword>
<feature type="transmembrane region" description="Helical" evidence="8">
    <location>
        <begin position="180"/>
        <end position="202"/>
    </location>
</feature>
<reference evidence="10 11" key="1">
    <citation type="submission" date="2016-10" db="EMBL/GenBank/DDBJ databases">
        <authorList>
            <person name="de Groot N.N."/>
        </authorList>
    </citation>
    <scope>NUCLEOTIDE SEQUENCE [LARGE SCALE GENOMIC DNA]</scope>
    <source>
        <strain evidence="10 11">DSM 12271</strain>
    </source>
</reference>
<evidence type="ECO:0000256" key="4">
    <source>
        <dbReference type="ARBA" id="ARBA00022475"/>
    </source>
</evidence>